<dbReference type="STRING" id="1464122.SAMN05421737_11096"/>
<protein>
    <submittedName>
        <fullName evidence="2">Ribosomal-protein-serine acetyltransferase</fullName>
    </submittedName>
</protein>
<dbReference type="GO" id="GO:1990189">
    <property type="term" value="F:protein N-terminal-serine acetyltransferase activity"/>
    <property type="evidence" value="ECO:0007669"/>
    <property type="project" value="TreeGrafter"/>
</dbReference>
<dbReference type="GO" id="GO:0008999">
    <property type="term" value="F:protein-N-terminal-alanine acetyltransferase activity"/>
    <property type="evidence" value="ECO:0007669"/>
    <property type="project" value="TreeGrafter"/>
</dbReference>
<keyword evidence="3" id="KW-1185">Reference proteome</keyword>
<keyword evidence="2" id="KW-0808">Transferase</keyword>
<dbReference type="InterPro" id="IPR000182">
    <property type="entry name" value="GNAT_dom"/>
</dbReference>
<dbReference type="InterPro" id="IPR051908">
    <property type="entry name" value="Ribosomal_N-acetyltransferase"/>
</dbReference>
<dbReference type="PROSITE" id="PS51186">
    <property type="entry name" value="GNAT"/>
    <property type="match status" value="1"/>
</dbReference>
<sequence>MFTHQLNDDTSLKLLTLQDAPALFSLVDNSREHLRPWMPWCDATKEVSDSEKFIQATMTKFANHNGFEAGIWYRGEIAGVIGFHYVDWHNRKTSIGYWLGESFTGKGLVTLASKALINHAFDTYDLTRINLCAAVENKASQAVAARLGFTKEGVTRRALRVGDVFQDCVEYGLLKEEWTNRT</sequence>
<dbReference type="PANTHER" id="PTHR43441">
    <property type="entry name" value="RIBOSOMAL-PROTEIN-SERINE ACETYLTRANSFERASE"/>
    <property type="match status" value="1"/>
</dbReference>
<dbReference type="PANTHER" id="PTHR43441:SF12">
    <property type="entry name" value="RIBOSOMAL N-ACETYLTRANSFERASE YDAF-RELATED"/>
    <property type="match status" value="1"/>
</dbReference>
<proteinExistence type="predicted"/>
<dbReference type="Gene3D" id="3.40.630.30">
    <property type="match status" value="1"/>
</dbReference>
<organism evidence="2 3">
    <name type="scientific">Shouchella lonarensis</name>
    <dbReference type="NCBI Taxonomy" id="1464122"/>
    <lineage>
        <taxon>Bacteria</taxon>
        <taxon>Bacillati</taxon>
        <taxon>Bacillota</taxon>
        <taxon>Bacilli</taxon>
        <taxon>Bacillales</taxon>
        <taxon>Bacillaceae</taxon>
        <taxon>Shouchella</taxon>
    </lineage>
</organism>
<evidence type="ECO:0000313" key="2">
    <source>
        <dbReference type="EMBL" id="SDC57331.1"/>
    </source>
</evidence>
<name>A0A1G6MPC8_9BACI</name>
<gene>
    <name evidence="2" type="ORF">SAMN05421737_11096</name>
</gene>
<dbReference type="Pfam" id="PF13302">
    <property type="entry name" value="Acetyltransf_3"/>
    <property type="match status" value="1"/>
</dbReference>
<dbReference type="GO" id="GO:0005737">
    <property type="term" value="C:cytoplasm"/>
    <property type="evidence" value="ECO:0007669"/>
    <property type="project" value="TreeGrafter"/>
</dbReference>
<dbReference type="EMBL" id="FMYM01000010">
    <property type="protein sequence ID" value="SDC57331.1"/>
    <property type="molecule type" value="Genomic_DNA"/>
</dbReference>
<dbReference type="SUPFAM" id="SSF55729">
    <property type="entry name" value="Acyl-CoA N-acyltransferases (Nat)"/>
    <property type="match status" value="1"/>
</dbReference>
<dbReference type="RefSeq" id="WP_090776388.1">
    <property type="nucleotide sequence ID" value="NZ_FMYM01000010.1"/>
</dbReference>
<feature type="domain" description="N-acetyltransferase" evidence="1">
    <location>
        <begin position="10"/>
        <end position="176"/>
    </location>
</feature>
<dbReference type="InterPro" id="IPR016181">
    <property type="entry name" value="Acyl_CoA_acyltransferase"/>
</dbReference>
<evidence type="ECO:0000259" key="1">
    <source>
        <dbReference type="PROSITE" id="PS51186"/>
    </source>
</evidence>
<dbReference type="OrthoDB" id="9784707at2"/>
<dbReference type="Proteomes" id="UP000242662">
    <property type="component" value="Unassembled WGS sequence"/>
</dbReference>
<dbReference type="AlphaFoldDB" id="A0A1G6MPC8"/>
<accession>A0A1G6MPC8</accession>
<reference evidence="3" key="1">
    <citation type="submission" date="2016-09" db="EMBL/GenBank/DDBJ databases">
        <authorList>
            <person name="Varghese N."/>
            <person name="Submissions S."/>
        </authorList>
    </citation>
    <scope>NUCLEOTIDE SEQUENCE [LARGE SCALE GENOMIC DNA]</scope>
    <source>
        <strain evidence="3">25nlg</strain>
    </source>
</reference>
<evidence type="ECO:0000313" key="3">
    <source>
        <dbReference type="Proteomes" id="UP000242662"/>
    </source>
</evidence>